<protein>
    <submittedName>
        <fullName evidence="1">Uncharacterized protein</fullName>
    </submittedName>
</protein>
<reference evidence="1" key="1">
    <citation type="submission" date="2018-05" db="EMBL/GenBank/DDBJ databases">
        <authorList>
            <person name="Lanie J.A."/>
            <person name="Ng W.-L."/>
            <person name="Kazmierczak K.M."/>
            <person name="Andrzejewski T.M."/>
            <person name="Davidsen T.M."/>
            <person name="Wayne K.J."/>
            <person name="Tettelin H."/>
            <person name="Glass J.I."/>
            <person name="Rusch D."/>
            <person name="Podicherti R."/>
            <person name="Tsui H.-C.T."/>
            <person name="Winkler M.E."/>
        </authorList>
    </citation>
    <scope>NUCLEOTIDE SEQUENCE</scope>
</reference>
<name>A0A383E0W4_9ZZZZ</name>
<evidence type="ECO:0000313" key="1">
    <source>
        <dbReference type="EMBL" id="SVE50113.1"/>
    </source>
</evidence>
<dbReference type="AlphaFoldDB" id="A0A383E0W4"/>
<proteinExistence type="predicted"/>
<gene>
    <name evidence="1" type="ORF">METZ01_LOCUS502967</name>
</gene>
<feature type="non-terminal residue" evidence="1">
    <location>
        <position position="1"/>
    </location>
</feature>
<accession>A0A383E0W4</accession>
<organism evidence="1">
    <name type="scientific">marine metagenome</name>
    <dbReference type="NCBI Taxonomy" id="408172"/>
    <lineage>
        <taxon>unclassified sequences</taxon>
        <taxon>metagenomes</taxon>
        <taxon>ecological metagenomes</taxon>
    </lineage>
</organism>
<sequence length="35" mass="3750">VTVFKASMEAISRVIDQEVLEPYAVLAAYPAAEPA</sequence>
<dbReference type="EMBL" id="UINC01221681">
    <property type="protein sequence ID" value="SVE50113.1"/>
    <property type="molecule type" value="Genomic_DNA"/>
</dbReference>